<accession>A0A8J7SRK4</accession>
<dbReference type="InterPro" id="IPR008407">
    <property type="entry name" value="Brnchd-chn_aa_trnsp_AzlD"/>
</dbReference>
<keyword evidence="3" id="KW-1185">Reference proteome</keyword>
<sequence length="99" mass="9889">MLPDLPAFLLVAAAAAVACRFAGYVAMRWLPPSHRLDAALRATPLAVMAGITAMALAVGGMTEALALTLAGVVALVTRNDVGAAVAGVAFGAVLRAFGL</sequence>
<keyword evidence="1" id="KW-0472">Membrane</keyword>
<reference evidence="2" key="1">
    <citation type="submission" date="2021-01" db="EMBL/GenBank/DDBJ databases">
        <title>Genome seq and assembly of Tabrizicola sp. KVB23.</title>
        <authorList>
            <person name="Chhetri G."/>
        </authorList>
    </citation>
    <scope>NUCLEOTIDE SEQUENCE</scope>
    <source>
        <strain evidence="2">KVB23</strain>
    </source>
</reference>
<feature type="transmembrane region" description="Helical" evidence="1">
    <location>
        <begin position="6"/>
        <end position="26"/>
    </location>
</feature>
<organism evidence="2 3">
    <name type="scientific">Fuscibacter oryzae</name>
    <dbReference type="NCBI Taxonomy" id="2803939"/>
    <lineage>
        <taxon>Bacteria</taxon>
        <taxon>Pseudomonadati</taxon>
        <taxon>Pseudomonadota</taxon>
        <taxon>Alphaproteobacteria</taxon>
        <taxon>Rhodobacterales</taxon>
        <taxon>Paracoccaceae</taxon>
        <taxon>Fuscibacter</taxon>
    </lineage>
</organism>
<protein>
    <submittedName>
        <fullName evidence="2">AzlD domain-containing protein</fullName>
    </submittedName>
</protein>
<dbReference type="Pfam" id="PF05437">
    <property type="entry name" value="AzlD"/>
    <property type="match status" value="1"/>
</dbReference>
<gene>
    <name evidence="2" type="ORF">JI744_02690</name>
</gene>
<dbReference type="RefSeq" id="WP_202658043.1">
    <property type="nucleotide sequence ID" value="NZ_JAESVP010000001.1"/>
</dbReference>
<feature type="transmembrane region" description="Helical" evidence="1">
    <location>
        <begin position="81"/>
        <end position="98"/>
    </location>
</feature>
<dbReference type="AlphaFoldDB" id="A0A8J7SRK4"/>
<keyword evidence="1" id="KW-0812">Transmembrane</keyword>
<dbReference type="EMBL" id="JAESVP010000001">
    <property type="protein sequence ID" value="MBL4927005.1"/>
    <property type="molecule type" value="Genomic_DNA"/>
</dbReference>
<comment type="caution">
    <text evidence="2">The sequence shown here is derived from an EMBL/GenBank/DDBJ whole genome shotgun (WGS) entry which is preliminary data.</text>
</comment>
<evidence type="ECO:0000313" key="2">
    <source>
        <dbReference type="EMBL" id="MBL4927005.1"/>
    </source>
</evidence>
<evidence type="ECO:0000313" key="3">
    <source>
        <dbReference type="Proteomes" id="UP000619033"/>
    </source>
</evidence>
<name>A0A8J7SRK4_9RHOB</name>
<keyword evidence="1" id="KW-1133">Transmembrane helix</keyword>
<feature type="transmembrane region" description="Helical" evidence="1">
    <location>
        <begin position="38"/>
        <end position="61"/>
    </location>
</feature>
<evidence type="ECO:0000256" key="1">
    <source>
        <dbReference type="SAM" id="Phobius"/>
    </source>
</evidence>
<dbReference type="Proteomes" id="UP000619033">
    <property type="component" value="Unassembled WGS sequence"/>
</dbReference>
<proteinExistence type="predicted"/>